<dbReference type="GeneID" id="19882562"/>
<dbReference type="Proteomes" id="UP000011082">
    <property type="component" value="Unassembled WGS sequence"/>
</dbReference>
<name>L2GJV4_VITCO</name>
<evidence type="ECO:0000313" key="2">
    <source>
        <dbReference type="EMBL" id="ELA41153.1"/>
    </source>
</evidence>
<dbReference type="RefSeq" id="XP_007605297.1">
    <property type="nucleotide sequence ID" value="XM_007605235.1"/>
</dbReference>
<protein>
    <recommendedName>
        <fullName evidence="4">MI domain-containing protein</fullName>
    </recommendedName>
</protein>
<keyword evidence="3" id="KW-1185">Reference proteome</keyword>
<evidence type="ECO:0000313" key="3">
    <source>
        <dbReference type="Proteomes" id="UP000011082"/>
    </source>
</evidence>
<feature type="region of interest" description="Disordered" evidence="1">
    <location>
        <begin position="1"/>
        <end position="30"/>
    </location>
</feature>
<gene>
    <name evidence="2" type="ORF">VICG_01852</name>
</gene>
<dbReference type="VEuPathDB" id="MicrosporidiaDB:VICG_01852"/>
<feature type="compositionally biased region" description="Polar residues" evidence="1">
    <location>
        <begin position="21"/>
        <end position="30"/>
    </location>
</feature>
<feature type="compositionally biased region" description="Basic and acidic residues" evidence="1">
    <location>
        <begin position="8"/>
        <end position="18"/>
    </location>
</feature>
<sequence length="189" mass="21814">MLVPIPHGQKENEKEPGRVSKYTTQSTGTQEIDTEASLNEDFDEACNSEAHAFKSTLEEFIKEPRVELIDRLHLILLDSNMQFQAAIQKMTCKILPYLEKSEFYDKICLMLSDISHYNPGAASLLLEFDIFSKLDYSKSISFSLILSICDDNSTAWSTFRENHLKPEFNKNQYIKMLLDNNQTHNKHID</sequence>
<dbReference type="EMBL" id="JH370149">
    <property type="protein sequence ID" value="ELA41153.1"/>
    <property type="molecule type" value="Genomic_DNA"/>
</dbReference>
<proteinExistence type="predicted"/>
<dbReference type="InParanoid" id="L2GJV4"/>
<dbReference type="AlphaFoldDB" id="L2GJV4"/>
<accession>L2GJV4</accession>
<organism evidence="2 3">
    <name type="scientific">Vittaforma corneae (strain ATCC 50505)</name>
    <name type="common">Microsporidian parasite</name>
    <name type="synonym">Nosema corneum</name>
    <dbReference type="NCBI Taxonomy" id="993615"/>
    <lineage>
        <taxon>Eukaryota</taxon>
        <taxon>Fungi</taxon>
        <taxon>Fungi incertae sedis</taxon>
        <taxon>Microsporidia</taxon>
        <taxon>Nosematidae</taxon>
        <taxon>Vittaforma</taxon>
    </lineage>
</organism>
<evidence type="ECO:0008006" key="4">
    <source>
        <dbReference type="Google" id="ProtNLM"/>
    </source>
</evidence>
<reference evidence="3" key="1">
    <citation type="submission" date="2011-05" db="EMBL/GenBank/DDBJ databases">
        <title>The genome sequence of Vittaforma corneae strain ATCC 50505.</title>
        <authorList>
            <consortium name="The Broad Institute Genome Sequencing Platform"/>
            <person name="Cuomo C."/>
            <person name="Didier E."/>
            <person name="Bowers L."/>
            <person name="Young S.K."/>
            <person name="Zeng Q."/>
            <person name="Gargeya S."/>
            <person name="Fitzgerald M."/>
            <person name="Haas B."/>
            <person name="Abouelleil A."/>
            <person name="Alvarado L."/>
            <person name="Arachchi H.M."/>
            <person name="Berlin A."/>
            <person name="Chapman S.B."/>
            <person name="Gearin G."/>
            <person name="Goldberg J."/>
            <person name="Griggs A."/>
            <person name="Gujja S."/>
            <person name="Hansen M."/>
            <person name="Heiman D."/>
            <person name="Howarth C."/>
            <person name="Larimer J."/>
            <person name="Lui A."/>
            <person name="MacDonald P.J.P."/>
            <person name="McCowen C."/>
            <person name="Montmayeur A."/>
            <person name="Murphy C."/>
            <person name="Neiman D."/>
            <person name="Pearson M."/>
            <person name="Priest M."/>
            <person name="Roberts A."/>
            <person name="Saif S."/>
            <person name="Shea T."/>
            <person name="Sisk P."/>
            <person name="Stolte C."/>
            <person name="Sykes S."/>
            <person name="Wortman J."/>
            <person name="Nusbaum C."/>
            <person name="Birren B."/>
        </authorList>
    </citation>
    <scope>NUCLEOTIDE SEQUENCE [LARGE SCALE GENOMIC DNA]</scope>
    <source>
        <strain evidence="3">ATCC 50505</strain>
    </source>
</reference>
<dbReference type="OMA" id="DISHYNS"/>
<evidence type="ECO:0000256" key="1">
    <source>
        <dbReference type="SAM" id="MobiDB-lite"/>
    </source>
</evidence>
<dbReference type="HOGENOM" id="CLU_1435474_0_0_1"/>